<dbReference type="AlphaFoldDB" id="A0A0C2WHB7"/>
<gene>
    <name evidence="3" type="ORF">M408DRAFT_204302</name>
</gene>
<organism evidence="3 4">
    <name type="scientific">Serendipita vermifera MAFF 305830</name>
    <dbReference type="NCBI Taxonomy" id="933852"/>
    <lineage>
        <taxon>Eukaryota</taxon>
        <taxon>Fungi</taxon>
        <taxon>Dikarya</taxon>
        <taxon>Basidiomycota</taxon>
        <taxon>Agaricomycotina</taxon>
        <taxon>Agaricomycetes</taxon>
        <taxon>Sebacinales</taxon>
        <taxon>Serendipitaceae</taxon>
        <taxon>Serendipita</taxon>
    </lineage>
</organism>
<evidence type="ECO:0000259" key="2">
    <source>
        <dbReference type="Pfam" id="PF20151"/>
    </source>
</evidence>
<dbReference type="EMBL" id="KN824311">
    <property type="protein sequence ID" value="KIM25793.1"/>
    <property type="molecule type" value="Genomic_DNA"/>
</dbReference>
<keyword evidence="1" id="KW-0472">Membrane</keyword>
<keyword evidence="4" id="KW-1185">Reference proteome</keyword>
<dbReference type="STRING" id="933852.A0A0C2WHB7"/>
<keyword evidence="1" id="KW-0812">Transmembrane</keyword>
<feature type="transmembrane region" description="Helical" evidence="1">
    <location>
        <begin position="20"/>
        <end position="41"/>
    </location>
</feature>
<feature type="domain" description="DUF6533" evidence="2">
    <location>
        <begin position="30"/>
        <end position="74"/>
    </location>
</feature>
<accession>A0A0C2WHB7</accession>
<sequence length="109" mass="12166">MEIKATLSTSLTLSMRQLEAGFLGLLASRYLTAASAVILFYDHIITLPDEIELVWASPLSLATTMFYINRYVPVPIMLLGVFHMSPFRTPQSIEVTVDSLCWLNQSVGQ</sequence>
<dbReference type="Pfam" id="PF20151">
    <property type="entry name" value="DUF6533"/>
    <property type="match status" value="1"/>
</dbReference>
<evidence type="ECO:0000313" key="4">
    <source>
        <dbReference type="Proteomes" id="UP000054097"/>
    </source>
</evidence>
<keyword evidence="1" id="KW-1133">Transmembrane helix</keyword>
<evidence type="ECO:0000313" key="3">
    <source>
        <dbReference type="EMBL" id="KIM25793.1"/>
    </source>
</evidence>
<dbReference type="InterPro" id="IPR045340">
    <property type="entry name" value="DUF6533"/>
</dbReference>
<reference evidence="3 4" key="1">
    <citation type="submission" date="2014-04" db="EMBL/GenBank/DDBJ databases">
        <authorList>
            <consortium name="DOE Joint Genome Institute"/>
            <person name="Kuo A."/>
            <person name="Zuccaro A."/>
            <person name="Kohler A."/>
            <person name="Nagy L.G."/>
            <person name="Floudas D."/>
            <person name="Copeland A."/>
            <person name="Barry K.W."/>
            <person name="Cichocki N."/>
            <person name="Veneault-Fourrey C."/>
            <person name="LaButti K."/>
            <person name="Lindquist E.A."/>
            <person name="Lipzen A."/>
            <person name="Lundell T."/>
            <person name="Morin E."/>
            <person name="Murat C."/>
            <person name="Sun H."/>
            <person name="Tunlid A."/>
            <person name="Henrissat B."/>
            <person name="Grigoriev I.V."/>
            <person name="Hibbett D.S."/>
            <person name="Martin F."/>
            <person name="Nordberg H.P."/>
            <person name="Cantor M.N."/>
            <person name="Hua S.X."/>
        </authorList>
    </citation>
    <scope>NUCLEOTIDE SEQUENCE [LARGE SCALE GENOMIC DNA]</scope>
    <source>
        <strain evidence="3 4">MAFF 305830</strain>
    </source>
</reference>
<dbReference type="Proteomes" id="UP000054097">
    <property type="component" value="Unassembled WGS sequence"/>
</dbReference>
<evidence type="ECO:0000256" key="1">
    <source>
        <dbReference type="SAM" id="Phobius"/>
    </source>
</evidence>
<reference evidence="4" key="2">
    <citation type="submission" date="2015-01" db="EMBL/GenBank/DDBJ databases">
        <title>Evolutionary Origins and Diversification of the Mycorrhizal Mutualists.</title>
        <authorList>
            <consortium name="DOE Joint Genome Institute"/>
            <consortium name="Mycorrhizal Genomics Consortium"/>
            <person name="Kohler A."/>
            <person name="Kuo A."/>
            <person name="Nagy L.G."/>
            <person name="Floudas D."/>
            <person name="Copeland A."/>
            <person name="Barry K.W."/>
            <person name="Cichocki N."/>
            <person name="Veneault-Fourrey C."/>
            <person name="LaButti K."/>
            <person name="Lindquist E.A."/>
            <person name="Lipzen A."/>
            <person name="Lundell T."/>
            <person name="Morin E."/>
            <person name="Murat C."/>
            <person name="Riley R."/>
            <person name="Ohm R."/>
            <person name="Sun H."/>
            <person name="Tunlid A."/>
            <person name="Henrissat B."/>
            <person name="Grigoriev I.V."/>
            <person name="Hibbett D.S."/>
            <person name="Martin F."/>
        </authorList>
    </citation>
    <scope>NUCLEOTIDE SEQUENCE [LARGE SCALE GENOMIC DNA]</scope>
    <source>
        <strain evidence="4">MAFF 305830</strain>
    </source>
</reference>
<protein>
    <recommendedName>
        <fullName evidence="2">DUF6533 domain-containing protein</fullName>
    </recommendedName>
</protein>
<proteinExistence type="predicted"/>
<dbReference type="OrthoDB" id="3251775at2759"/>
<name>A0A0C2WHB7_SERVB</name>
<feature type="transmembrane region" description="Helical" evidence="1">
    <location>
        <begin position="61"/>
        <end position="82"/>
    </location>
</feature>
<dbReference type="HOGENOM" id="CLU_2185570_0_0_1"/>